<evidence type="ECO:0000313" key="4">
    <source>
        <dbReference type="Proteomes" id="UP001225134"/>
    </source>
</evidence>
<comment type="caution">
    <text evidence="3">The sequence shown here is derived from an EMBL/GenBank/DDBJ whole genome shotgun (WGS) entry which is preliminary data.</text>
</comment>
<keyword evidence="1" id="KW-0175">Coiled coil</keyword>
<dbReference type="InterPro" id="IPR002725">
    <property type="entry name" value="YgjP-like_metallopeptidase"/>
</dbReference>
<dbReference type="PANTHER" id="PTHR30399:SF1">
    <property type="entry name" value="UTP PYROPHOSPHATASE"/>
    <property type="match status" value="1"/>
</dbReference>
<dbReference type="EMBL" id="JASSPP010000008">
    <property type="protein sequence ID" value="MDK9580916.1"/>
    <property type="molecule type" value="Genomic_DNA"/>
</dbReference>
<dbReference type="RefSeq" id="WP_277287392.1">
    <property type="nucleotide sequence ID" value="NZ_CAMPUK010000007.1"/>
</dbReference>
<name>A0ABT7HM80_9FUSO</name>
<proteinExistence type="predicted"/>
<dbReference type="Gene3D" id="3.30.2010.10">
    <property type="entry name" value="Metalloproteases ('zincins'), catalytic domain"/>
    <property type="match status" value="1"/>
</dbReference>
<feature type="coiled-coil region" evidence="1">
    <location>
        <begin position="47"/>
        <end position="74"/>
    </location>
</feature>
<evidence type="ECO:0000313" key="3">
    <source>
        <dbReference type="EMBL" id="MDK9580916.1"/>
    </source>
</evidence>
<keyword evidence="3" id="KW-0482">Metalloprotease</keyword>
<dbReference type="CDD" id="cd07344">
    <property type="entry name" value="M48_yhfN_like"/>
    <property type="match status" value="1"/>
</dbReference>
<keyword evidence="3" id="KW-0645">Protease</keyword>
<dbReference type="GO" id="GO:0008237">
    <property type="term" value="F:metallopeptidase activity"/>
    <property type="evidence" value="ECO:0007669"/>
    <property type="project" value="UniProtKB-KW"/>
</dbReference>
<evidence type="ECO:0000256" key="1">
    <source>
        <dbReference type="SAM" id="Coils"/>
    </source>
</evidence>
<organism evidence="3 4">
    <name type="scientific">Sneathia sanguinegens</name>
    <dbReference type="NCBI Taxonomy" id="40543"/>
    <lineage>
        <taxon>Bacteria</taxon>
        <taxon>Fusobacteriati</taxon>
        <taxon>Fusobacteriota</taxon>
        <taxon>Fusobacteriia</taxon>
        <taxon>Fusobacteriales</taxon>
        <taxon>Leptotrichiaceae</taxon>
        <taxon>Sneathia</taxon>
    </lineage>
</organism>
<reference evidence="3 4" key="1">
    <citation type="submission" date="2023-06" db="EMBL/GenBank/DDBJ databases">
        <title>Antibody response to the Sneathia vaginalis cytopathogenic toxin A during pregnancy.</title>
        <authorList>
            <person name="Mccoy Z.T."/>
            <person name="Serrano M.G."/>
            <person name="Spaine K."/>
            <person name="Edwards D.J."/>
            <person name="Buck G.A."/>
            <person name="Jefferson K."/>
        </authorList>
    </citation>
    <scope>NUCLEOTIDE SEQUENCE [LARGE SCALE GENOMIC DNA]</scope>
    <source>
        <strain evidence="3 4">CCUG 42621</strain>
    </source>
</reference>
<dbReference type="InterPro" id="IPR053136">
    <property type="entry name" value="UTP_pyrophosphatase-like"/>
</dbReference>
<sequence length="222" mass="26620">MMKILDYDVERKKIKNINLRIRPDGSVYISAPLHLHESQIENFIISKRAWIEKNKKLMQNYTKIKNELELYCDNSLILYFGKLYTLRIFNSINETININENIIEIYTNSTNIKEFIYNKLYYPKAKKLFQDRLNFYLNLTKNEAVNLRITSMKGKWGLCIPSKRKISLNIDLMKKSQLEIDSVVIHEIAHLTHPNHSKDFYNYIDKYFKNYKEINKKLNKIL</sequence>
<accession>A0ABT7HM80</accession>
<dbReference type="PANTHER" id="PTHR30399">
    <property type="entry name" value="UNCHARACTERIZED PROTEIN YGJP"/>
    <property type="match status" value="1"/>
</dbReference>
<keyword evidence="4" id="KW-1185">Reference proteome</keyword>
<dbReference type="Proteomes" id="UP001225134">
    <property type="component" value="Unassembled WGS sequence"/>
</dbReference>
<feature type="domain" description="YgjP-like metallopeptidase" evidence="2">
    <location>
        <begin position="15"/>
        <end position="220"/>
    </location>
</feature>
<keyword evidence="3" id="KW-0378">Hydrolase</keyword>
<evidence type="ECO:0000259" key="2">
    <source>
        <dbReference type="Pfam" id="PF01863"/>
    </source>
</evidence>
<protein>
    <submittedName>
        <fullName evidence="3">SprT family zinc-dependent metalloprotease</fullName>
    </submittedName>
</protein>
<dbReference type="Pfam" id="PF01863">
    <property type="entry name" value="YgjP-like"/>
    <property type="match status" value="1"/>
</dbReference>
<gene>
    <name evidence="3" type="ORF">QQA45_05235</name>
</gene>